<keyword evidence="2" id="KW-1185">Reference proteome</keyword>
<accession>A0ABS7LB91</accession>
<name>A0ABS7LB91_9HYPH</name>
<reference evidence="1 2" key="1">
    <citation type="submission" date="2020-06" db="EMBL/GenBank/DDBJ databases">
        <title>Global-level population genomics: horizontal gene transfer, symbiosis and evolution in Rhizobia.</title>
        <authorList>
            <person name="Gai Y."/>
        </authorList>
    </citation>
    <scope>NUCLEOTIDE SEQUENCE [LARGE SCALE GENOMIC DNA]</scope>
    <source>
        <strain evidence="1 2">PLR6_1b</strain>
    </source>
</reference>
<gene>
    <name evidence="1" type="ORF">HJA87_02255</name>
</gene>
<dbReference type="Gene3D" id="3.30.429.10">
    <property type="entry name" value="Macrophage Migration Inhibitory Factor"/>
    <property type="match status" value="2"/>
</dbReference>
<evidence type="ECO:0000313" key="2">
    <source>
        <dbReference type="Proteomes" id="UP000720124"/>
    </source>
</evidence>
<dbReference type="RefSeq" id="WP_221093947.1">
    <property type="nucleotide sequence ID" value="NZ_JABDWX010000003.1"/>
</dbReference>
<evidence type="ECO:0000313" key="1">
    <source>
        <dbReference type="EMBL" id="MBY3588719.1"/>
    </source>
</evidence>
<protein>
    <submittedName>
        <fullName evidence="1">N-acetylmuramic acid 6-phosphate etherase</fullName>
    </submittedName>
</protein>
<dbReference type="Proteomes" id="UP000720124">
    <property type="component" value="Unassembled WGS sequence"/>
</dbReference>
<dbReference type="InterPro" id="IPR014347">
    <property type="entry name" value="Tautomerase/MIF_sf"/>
</dbReference>
<proteinExistence type="predicted"/>
<sequence>MPTFIIEGPQGLRSEARTKMMGEIASALEEAYHIPDVRIFLREHAPANVAQDGRIEAEPVRPVCFVEAPRLPGLDARRSLIEKLNGAVARAFAGIANTDDILILCNEYPLELAGSGGRLQSENPDVVAALKDAAEQACGTGRAALPGTSPSLTAGSTPRWCGS</sequence>
<dbReference type="EMBL" id="JABTXI010000001">
    <property type="protein sequence ID" value="MBY3588719.1"/>
    <property type="molecule type" value="Genomic_DNA"/>
</dbReference>
<dbReference type="SUPFAM" id="SSF55331">
    <property type="entry name" value="Tautomerase/MIF"/>
    <property type="match status" value="1"/>
</dbReference>
<comment type="caution">
    <text evidence="1">The sequence shown here is derived from an EMBL/GenBank/DDBJ whole genome shotgun (WGS) entry which is preliminary data.</text>
</comment>
<organism evidence="1 2">
    <name type="scientific">Rhizobium bangladeshense</name>
    <dbReference type="NCBI Taxonomy" id="1138189"/>
    <lineage>
        <taxon>Bacteria</taxon>
        <taxon>Pseudomonadati</taxon>
        <taxon>Pseudomonadota</taxon>
        <taxon>Alphaproteobacteria</taxon>
        <taxon>Hyphomicrobiales</taxon>
        <taxon>Rhizobiaceae</taxon>
        <taxon>Rhizobium/Agrobacterium group</taxon>
        <taxon>Rhizobium</taxon>
    </lineage>
</organism>